<dbReference type="AlphaFoldDB" id="N1QF96"/>
<reference evidence="2 3" key="1">
    <citation type="journal article" date="2012" name="PLoS Pathog.">
        <title>Diverse lifestyles and strategies of plant pathogenesis encoded in the genomes of eighteen Dothideomycetes fungi.</title>
        <authorList>
            <person name="Ohm R.A."/>
            <person name="Feau N."/>
            <person name="Henrissat B."/>
            <person name="Schoch C.L."/>
            <person name="Horwitz B.A."/>
            <person name="Barry K.W."/>
            <person name="Condon B.J."/>
            <person name="Copeland A.C."/>
            <person name="Dhillon B."/>
            <person name="Glaser F."/>
            <person name="Hesse C.N."/>
            <person name="Kosti I."/>
            <person name="LaButti K."/>
            <person name="Lindquist E.A."/>
            <person name="Lucas S."/>
            <person name="Salamov A.A."/>
            <person name="Bradshaw R.E."/>
            <person name="Ciuffetti L."/>
            <person name="Hamelin R.C."/>
            <person name="Kema G.H.J."/>
            <person name="Lawrence C."/>
            <person name="Scott J.A."/>
            <person name="Spatafora J.W."/>
            <person name="Turgeon B.G."/>
            <person name="de Wit P.J.G.M."/>
            <person name="Zhong S."/>
            <person name="Goodwin S.B."/>
            <person name="Grigoriev I.V."/>
        </authorList>
    </citation>
    <scope>NUCLEOTIDE SEQUENCE [LARGE SCALE GENOMIC DNA]</scope>
    <source>
        <strain evidence="2 3">SO2202</strain>
    </source>
</reference>
<evidence type="ECO:0000256" key="1">
    <source>
        <dbReference type="SAM" id="MobiDB-lite"/>
    </source>
</evidence>
<dbReference type="Proteomes" id="UP000016931">
    <property type="component" value="Unassembled WGS sequence"/>
</dbReference>
<proteinExistence type="predicted"/>
<dbReference type="EMBL" id="KB456265">
    <property type="protein sequence ID" value="EMF11948.1"/>
    <property type="molecule type" value="Genomic_DNA"/>
</dbReference>
<name>N1QF96_SPHMS</name>
<feature type="compositionally biased region" description="Low complexity" evidence="1">
    <location>
        <begin position="1"/>
        <end position="23"/>
    </location>
</feature>
<dbReference type="RefSeq" id="XP_016760069.1">
    <property type="nucleotide sequence ID" value="XM_016901380.1"/>
</dbReference>
<dbReference type="OrthoDB" id="3649374at2759"/>
<accession>N1QF96</accession>
<protein>
    <submittedName>
        <fullName evidence="2">Uncharacterized protein</fullName>
    </submittedName>
</protein>
<sequence>MAEMSGGASAEQPEAAATATAPAVPKGADPKPSFAKKVLAKQAATANKNHGHRPQVSAFGAMWKNVLLTFSELHATAFEHNSLSQAKLWEKKTLVLDVASPVFYRSDREEVIALSRRVSPKG</sequence>
<keyword evidence="3" id="KW-1185">Reference proteome</keyword>
<gene>
    <name evidence="2" type="ORF">SEPMUDRAFT_117901</name>
</gene>
<dbReference type="HOGENOM" id="CLU_2028194_0_0_1"/>
<evidence type="ECO:0000313" key="3">
    <source>
        <dbReference type="Proteomes" id="UP000016931"/>
    </source>
</evidence>
<evidence type="ECO:0000313" key="2">
    <source>
        <dbReference type="EMBL" id="EMF11948.1"/>
    </source>
</evidence>
<dbReference type="GeneID" id="27898517"/>
<feature type="region of interest" description="Disordered" evidence="1">
    <location>
        <begin position="1"/>
        <end position="34"/>
    </location>
</feature>
<organism evidence="2 3">
    <name type="scientific">Sphaerulina musiva (strain SO2202)</name>
    <name type="common">Poplar stem canker fungus</name>
    <name type="synonym">Septoria musiva</name>
    <dbReference type="NCBI Taxonomy" id="692275"/>
    <lineage>
        <taxon>Eukaryota</taxon>
        <taxon>Fungi</taxon>
        <taxon>Dikarya</taxon>
        <taxon>Ascomycota</taxon>
        <taxon>Pezizomycotina</taxon>
        <taxon>Dothideomycetes</taxon>
        <taxon>Dothideomycetidae</taxon>
        <taxon>Mycosphaerellales</taxon>
        <taxon>Mycosphaerellaceae</taxon>
        <taxon>Sphaerulina</taxon>
    </lineage>
</organism>